<keyword evidence="3" id="KW-0808">Transferase</keyword>
<comment type="similarity">
    <text evidence="1">Belongs to the glycosyltransferase 2 family.</text>
</comment>
<gene>
    <name evidence="6" type="ORF">PS396_04110</name>
</gene>
<keyword evidence="4" id="KW-0812">Transmembrane</keyword>
<name>A0ABU7SSD5_9LACO</name>
<organism evidence="6 7">
    <name type="scientific">Limosilactobacillus pontis</name>
    <dbReference type="NCBI Taxonomy" id="35787"/>
    <lineage>
        <taxon>Bacteria</taxon>
        <taxon>Bacillati</taxon>
        <taxon>Bacillota</taxon>
        <taxon>Bacilli</taxon>
        <taxon>Lactobacillales</taxon>
        <taxon>Lactobacillaceae</taxon>
        <taxon>Limosilactobacillus</taxon>
    </lineage>
</organism>
<dbReference type="Gene3D" id="3.90.550.10">
    <property type="entry name" value="Spore Coat Polysaccharide Biosynthesis Protein SpsA, Chain A"/>
    <property type="match status" value="1"/>
</dbReference>
<dbReference type="RefSeq" id="WP_331191968.1">
    <property type="nucleotide sequence ID" value="NZ_JAQSEO010000014.1"/>
</dbReference>
<dbReference type="EMBL" id="JAQSFA010000007">
    <property type="protein sequence ID" value="MEE6700980.1"/>
    <property type="molecule type" value="Genomic_DNA"/>
</dbReference>
<dbReference type="Pfam" id="PF00535">
    <property type="entry name" value="Glycos_transf_2"/>
    <property type="match status" value="1"/>
</dbReference>
<sequence length="441" mass="50817">MVSNIMSTVFQTSSPWMAFLLVINLILCLYPILGALFWFFGALSYMTFRHDKELAPTDNQLTTEPLVTIMIPAHNEEVVIQGILEYLLNELTYHNYEILVMDDGSTDATPQIIHELQEKYPRLRTIRIEENQGKAHAFNIGIFFAKGDYILSNDADTIPERDALTKYMRYFTSPEGINYAAITANMDVYNRSTLWGKSQTVEFSSIVGIIKRSQTALNNTMYAYSGANTMYRRDILINVGGFRQDRATEDISIAWDHTFMNVTPKFAPDIVFHMNVPESFADLYKQRKRWAQGGTEVWLTNFTKVLRHPWRYRFIIPMLTDTTLSIIWSFFFWITSIIFVLLMIHFAVVGNYERIWHGIVMSMIFVTFQLVAGLFQVLVALLLDFNGTKLRYLMFSPIYLLFTWIVNPLTIVTTFLRAVKAVAGYGNGKWVSPERKAGSND</sequence>
<feature type="transmembrane region" description="Helical" evidence="4">
    <location>
        <begin position="395"/>
        <end position="416"/>
    </location>
</feature>
<keyword evidence="4" id="KW-1133">Transmembrane helix</keyword>
<dbReference type="InterPro" id="IPR001173">
    <property type="entry name" value="Glyco_trans_2-like"/>
</dbReference>
<keyword evidence="7" id="KW-1185">Reference proteome</keyword>
<evidence type="ECO:0000313" key="6">
    <source>
        <dbReference type="EMBL" id="MEE6700980.1"/>
    </source>
</evidence>
<reference evidence="6 7" key="1">
    <citation type="submission" date="2023-02" db="EMBL/GenBank/DDBJ databases">
        <title>The predominant lactic acid bacteria and yeasts involved in the spontaneous fermentation of millet during the production of the traditional porridge Hausa koko in Ghana.</title>
        <authorList>
            <person name="Atter A."/>
            <person name="Diaz M."/>
        </authorList>
    </citation>
    <scope>NUCLEOTIDE SEQUENCE [LARGE SCALE GENOMIC DNA]</scope>
    <source>
        <strain evidence="6 7">FI11552</strain>
    </source>
</reference>
<dbReference type="SUPFAM" id="SSF53448">
    <property type="entry name" value="Nucleotide-diphospho-sugar transferases"/>
    <property type="match status" value="1"/>
</dbReference>
<accession>A0ABU7SSD5</accession>
<protein>
    <submittedName>
        <fullName evidence="6">Glycosyltransferase</fullName>
    </submittedName>
</protein>
<dbReference type="PANTHER" id="PTHR43630">
    <property type="entry name" value="POLY-BETA-1,6-N-ACETYL-D-GLUCOSAMINE SYNTHASE"/>
    <property type="match status" value="1"/>
</dbReference>
<dbReference type="PANTHER" id="PTHR43630:SF1">
    <property type="entry name" value="POLY-BETA-1,6-N-ACETYL-D-GLUCOSAMINE SYNTHASE"/>
    <property type="match status" value="1"/>
</dbReference>
<evidence type="ECO:0000256" key="4">
    <source>
        <dbReference type="SAM" id="Phobius"/>
    </source>
</evidence>
<keyword evidence="2" id="KW-0328">Glycosyltransferase</keyword>
<evidence type="ECO:0000256" key="1">
    <source>
        <dbReference type="ARBA" id="ARBA00006739"/>
    </source>
</evidence>
<feature type="domain" description="Glycosyltransferase 2-like" evidence="5">
    <location>
        <begin position="68"/>
        <end position="238"/>
    </location>
</feature>
<comment type="caution">
    <text evidence="6">The sequence shown here is derived from an EMBL/GenBank/DDBJ whole genome shotgun (WGS) entry which is preliminary data.</text>
</comment>
<evidence type="ECO:0000259" key="5">
    <source>
        <dbReference type="Pfam" id="PF00535"/>
    </source>
</evidence>
<feature type="transmembrane region" description="Helical" evidence="4">
    <location>
        <begin position="16"/>
        <end position="40"/>
    </location>
</feature>
<dbReference type="Proteomes" id="UP001335665">
    <property type="component" value="Unassembled WGS sequence"/>
</dbReference>
<keyword evidence="4" id="KW-0472">Membrane</keyword>
<evidence type="ECO:0000313" key="7">
    <source>
        <dbReference type="Proteomes" id="UP001335665"/>
    </source>
</evidence>
<evidence type="ECO:0000256" key="3">
    <source>
        <dbReference type="ARBA" id="ARBA00022679"/>
    </source>
</evidence>
<feature type="transmembrane region" description="Helical" evidence="4">
    <location>
        <begin position="355"/>
        <end position="383"/>
    </location>
</feature>
<evidence type="ECO:0000256" key="2">
    <source>
        <dbReference type="ARBA" id="ARBA00022676"/>
    </source>
</evidence>
<dbReference type="CDD" id="cd06423">
    <property type="entry name" value="CESA_like"/>
    <property type="match status" value="1"/>
</dbReference>
<proteinExistence type="inferred from homology"/>
<feature type="transmembrane region" description="Helical" evidence="4">
    <location>
        <begin position="326"/>
        <end position="349"/>
    </location>
</feature>
<dbReference type="InterPro" id="IPR029044">
    <property type="entry name" value="Nucleotide-diphossugar_trans"/>
</dbReference>